<comment type="caution">
    <text evidence="1">The sequence shown here is derived from an EMBL/GenBank/DDBJ whole genome shotgun (WGS) entry which is preliminary data.</text>
</comment>
<dbReference type="Proteomes" id="UP000237222">
    <property type="component" value="Unassembled WGS sequence"/>
</dbReference>
<evidence type="ECO:0000313" key="2">
    <source>
        <dbReference type="Proteomes" id="UP000237222"/>
    </source>
</evidence>
<dbReference type="AlphaFoldDB" id="A0A2S4HDB1"/>
<sequence length="150" mass="16960">MKKWIFIALILAGLFQLYQNNPQFAEQPQAFLLASDEEASAQDRLAEAFQRQLSDIQVGGSGRVIKILADDTKGSRHQKFILKLASGQTLLVAHNIDLAPRLDGLRLGDSVTFYGEYEWNKHGGVLHWTHHDPAGRHIGGWLELRGRRYQ</sequence>
<name>A0A2S4HDB1_9GAMM</name>
<protein>
    <recommendedName>
        <fullName evidence="3">DUF3465 domain-containing protein</fullName>
    </recommendedName>
</protein>
<evidence type="ECO:0000313" key="1">
    <source>
        <dbReference type="EMBL" id="POP51984.1"/>
    </source>
</evidence>
<dbReference type="EMBL" id="PQGG01000031">
    <property type="protein sequence ID" value="POP51984.1"/>
    <property type="molecule type" value="Genomic_DNA"/>
</dbReference>
<dbReference type="RefSeq" id="WP_103684967.1">
    <property type="nucleotide sequence ID" value="NZ_PQGG01000031.1"/>
</dbReference>
<accession>A0A2S4HDB1</accession>
<organism evidence="1 2">
    <name type="scientific">Zhongshania marina</name>
    <dbReference type="NCBI Taxonomy" id="2304603"/>
    <lineage>
        <taxon>Bacteria</taxon>
        <taxon>Pseudomonadati</taxon>
        <taxon>Pseudomonadota</taxon>
        <taxon>Gammaproteobacteria</taxon>
        <taxon>Cellvibrionales</taxon>
        <taxon>Spongiibacteraceae</taxon>
        <taxon>Zhongshania</taxon>
    </lineage>
</organism>
<dbReference type="Pfam" id="PF11948">
    <property type="entry name" value="DUF3465"/>
    <property type="match status" value="1"/>
</dbReference>
<dbReference type="InterPro" id="IPR021856">
    <property type="entry name" value="DUF3465"/>
</dbReference>
<proteinExistence type="predicted"/>
<dbReference type="OrthoDB" id="195616at2"/>
<gene>
    <name evidence="1" type="ORF">C0068_13320</name>
</gene>
<reference evidence="1" key="1">
    <citation type="submission" date="2018-01" db="EMBL/GenBank/DDBJ databases">
        <authorList>
            <person name="Yu X.-D."/>
        </authorList>
    </citation>
    <scope>NUCLEOTIDE SEQUENCE</scope>
    <source>
        <strain evidence="1">ZX-21</strain>
    </source>
</reference>
<evidence type="ECO:0008006" key="3">
    <source>
        <dbReference type="Google" id="ProtNLM"/>
    </source>
</evidence>